<evidence type="ECO:0000256" key="4">
    <source>
        <dbReference type="ARBA" id="ARBA00022692"/>
    </source>
</evidence>
<evidence type="ECO:0000256" key="6">
    <source>
        <dbReference type="ARBA" id="ARBA00022989"/>
    </source>
</evidence>
<evidence type="ECO:0000256" key="1">
    <source>
        <dbReference type="ARBA" id="ARBA00004141"/>
    </source>
</evidence>
<comment type="caution">
    <text evidence="11">The sequence shown here is derived from an EMBL/GenBank/DDBJ whole genome shotgun (WGS) entry which is preliminary data.</text>
</comment>
<keyword evidence="4 9" id="KW-0812">Transmembrane</keyword>
<reference evidence="11" key="1">
    <citation type="submission" date="2019-08" db="EMBL/GenBank/DDBJ databases">
        <title>The improved chromosome-level genome for the pearl oyster Pinctada fucata martensii using PacBio sequencing and Hi-C.</title>
        <authorList>
            <person name="Zheng Z."/>
        </authorList>
    </citation>
    <scope>NUCLEOTIDE SEQUENCE</scope>
    <source>
        <strain evidence="11">ZZ-2019</strain>
        <tissue evidence="11">Adductor muscle</tissue>
    </source>
</reference>
<comment type="subcellular location">
    <subcellularLocation>
        <location evidence="1">Membrane</location>
        <topology evidence="1">Multi-pass membrane protein</topology>
    </subcellularLocation>
</comment>
<dbReference type="GO" id="GO:0047493">
    <property type="term" value="F:ceramide cholinephosphotransferase activity"/>
    <property type="evidence" value="ECO:0007669"/>
    <property type="project" value="TreeGrafter"/>
</dbReference>
<protein>
    <recommendedName>
        <fullName evidence="10">Sphingomyelin synthase-like domain-containing protein</fullName>
    </recommendedName>
</protein>
<evidence type="ECO:0000256" key="3">
    <source>
        <dbReference type="ARBA" id="ARBA00022679"/>
    </source>
</evidence>
<keyword evidence="8 9" id="KW-0472">Membrane</keyword>
<dbReference type="PANTHER" id="PTHR21290">
    <property type="entry name" value="SPHINGOMYELIN SYNTHETASE"/>
    <property type="match status" value="1"/>
</dbReference>
<dbReference type="EMBL" id="VSWD01000006">
    <property type="protein sequence ID" value="KAK3099989.1"/>
    <property type="molecule type" value="Genomic_DNA"/>
</dbReference>
<feature type="domain" description="Sphingomyelin synthase-like" evidence="10">
    <location>
        <begin position="146"/>
        <end position="219"/>
    </location>
</feature>
<feature type="transmembrane region" description="Helical" evidence="9">
    <location>
        <begin position="48"/>
        <end position="75"/>
    </location>
</feature>
<accession>A0AA88Y8A0</accession>
<dbReference type="GO" id="GO:0000139">
    <property type="term" value="C:Golgi membrane"/>
    <property type="evidence" value="ECO:0007669"/>
    <property type="project" value="TreeGrafter"/>
</dbReference>
<organism evidence="11 12">
    <name type="scientific">Pinctada imbricata</name>
    <name type="common">Atlantic pearl-oyster</name>
    <name type="synonym">Pinctada martensii</name>
    <dbReference type="NCBI Taxonomy" id="66713"/>
    <lineage>
        <taxon>Eukaryota</taxon>
        <taxon>Metazoa</taxon>
        <taxon>Spiralia</taxon>
        <taxon>Lophotrochozoa</taxon>
        <taxon>Mollusca</taxon>
        <taxon>Bivalvia</taxon>
        <taxon>Autobranchia</taxon>
        <taxon>Pteriomorphia</taxon>
        <taxon>Pterioida</taxon>
        <taxon>Pterioidea</taxon>
        <taxon>Pteriidae</taxon>
        <taxon>Pinctada</taxon>
    </lineage>
</organism>
<proteinExistence type="inferred from homology"/>
<keyword evidence="7" id="KW-0443">Lipid metabolism</keyword>
<dbReference type="InterPro" id="IPR045221">
    <property type="entry name" value="Sphingomyelin_synth-like"/>
</dbReference>
<dbReference type="Proteomes" id="UP001186944">
    <property type="component" value="Unassembled WGS sequence"/>
</dbReference>
<evidence type="ECO:0000313" key="11">
    <source>
        <dbReference type="EMBL" id="KAK3099989.1"/>
    </source>
</evidence>
<feature type="transmembrane region" description="Helical" evidence="9">
    <location>
        <begin position="199"/>
        <end position="217"/>
    </location>
</feature>
<dbReference type="GO" id="GO:0033188">
    <property type="term" value="F:sphingomyelin synthase activity"/>
    <property type="evidence" value="ECO:0007669"/>
    <property type="project" value="TreeGrafter"/>
</dbReference>
<dbReference type="GO" id="GO:0005789">
    <property type="term" value="C:endoplasmic reticulum membrane"/>
    <property type="evidence" value="ECO:0007669"/>
    <property type="project" value="TreeGrafter"/>
</dbReference>
<feature type="transmembrane region" description="Helical" evidence="9">
    <location>
        <begin position="87"/>
        <end position="106"/>
    </location>
</feature>
<evidence type="ECO:0000256" key="2">
    <source>
        <dbReference type="ARBA" id="ARBA00005441"/>
    </source>
</evidence>
<name>A0AA88Y8A0_PINIB</name>
<evidence type="ECO:0000313" key="12">
    <source>
        <dbReference type="Proteomes" id="UP001186944"/>
    </source>
</evidence>
<evidence type="ECO:0000256" key="5">
    <source>
        <dbReference type="ARBA" id="ARBA00022919"/>
    </source>
</evidence>
<keyword evidence="5" id="KW-0746">Sphingolipid metabolism</keyword>
<dbReference type="AlphaFoldDB" id="A0AA88Y8A0"/>
<dbReference type="InterPro" id="IPR025749">
    <property type="entry name" value="Sphingomyelin_synth-like_dom"/>
</dbReference>
<feature type="transmembrane region" description="Helical" evidence="9">
    <location>
        <begin position="176"/>
        <end position="193"/>
    </location>
</feature>
<dbReference type="GO" id="GO:0046513">
    <property type="term" value="P:ceramide biosynthetic process"/>
    <property type="evidence" value="ECO:0007669"/>
    <property type="project" value="TreeGrafter"/>
</dbReference>
<gene>
    <name evidence="11" type="ORF">FSP39_013111</name>
</gene>
<evidence type="ECO:0000256" key="9">
    <source>
        <dbReference type="SAM" id="Phobius"/>
    </source>
</evidence>
<sequence length="272" mass="31874">MQLWKFTTSLAYILFSHLLTCFVVVNVNDRMPDRKLYPPLPDVLLDNLTYIPWGASVAEICLVTLGIMWLFLCFFHKHRFIVMTRMFALMGTMYLLRCVTIFVTSIPCPNVNKECDIYPNATVWNRMYRALLIFSRMGIAIMGNRTCGDYVFSGHTIMMTMCNLFINEYTPRTMKVLHMISWSLNVLGMYFILASRGHYSIDVIIAFVISLQLFNNYHTIADNRITSVRERRCWFLCFPLLHFFESDIEGPIQYEYSTPLSFREKKIPDFTA</sequence>
<evidence type="ECO:0000256" key="7">
    <source>
        <dbReference type="ARBA" id="ARBA00023098"/>
    </source>
</evidence>
<comment type="similarity">
    <text evidence="2">Belongs to the sphingomyelin synthase family.</text>
</comment>
<dbReference type="GO" id="GO:0005886">
    <property type="term" value="C:plasma membrane"/>
    <property type="evidence" value="ECO:0007669"/>
    <property type="project" value="TreeGrafter"/>
</dbReference>
<keyword evidence="6 9" id="KW-1133">Transmembrane helix</keyword>
<evidence type="ECO:0000256" key="8">
    <source>
        <dbReference type="ARBA" id="ARBA00023136"/>
    </source>
</evidence>
<dbReference type="Pfam" id="PF14360">
    <property type="entry name" value="PAP2_C"/>
    <property type="match status" value="1"/>
</dbReference>
<feature type="transmembrane region" description="Helical" evidence="9">
    <location>
        <begin position="9"/>
        <end position="28"/>
    </location>
</feature>
<keyword evidence="3" id="KW-0808">Transferase</keyword>
<dbReference type="PANTHER" id="PTHR21290:SF25">
    <property type="entry name" value="SPHINGOMYELIN SYNTHASE-RELATED PROTEIN 1"/>
    <property type="match status" value="1"/>
</dbReference>
<keyword evidence="12" id="KW-1185">Reference proteome</keyword>
<evidence type="ECO:0000259" key="10">
    <source>
        <dbReference type="Pfam" id="PF14360"/>
    </source>
</evidence>